<dbReference type="Proteomes" id="UP001152622">
    <property type="component" value="Chromosome 1"/>
</dbReference>
<proteinExistence type="predicted"/>
<organism evidence="1 2">
    <name type="scientific">Synaphobranchus kaupii</name>
    <name type="common">Kaup's arrowtooth eel</name>
    <dbReference type="NCBI Taxonomy" id="118154"/>
    <lineage>
        <taxon>Eukaryota</taxon>
        <taxon>Metazoa</taxon>
        <taxon>Chordata</taxon>
        <taxon>Craniata</taxon>
        <taxon>Vertebrata</taxon>
        <taxon>Euteleostomi</taxon>
        <taxon>Actinopterygii</taxon>
        <taxon>Neopterygii</taxon>
        <taxon>Teleostei</taxon>
        <taxon>Anguilliformes</taxon>
        <taxon>Synaphobranchidae</taxon>
        <taxon>Synaphobranchus</taxon>
    </lineage>
</organism>
<name>A0A9Q1JDF4_SYNKA</name>
<evidence type="ECO:0000313" key="2">
    <source>
        <dbReference type="Proteomes" id="UP001152622"/>
    </source>
</evidence>
<evidence type="ECO:0000313" key="1">
    <source>
        <dbReference type="EMBL" id="KAJ8380234.1"/>
    </source>
</evidence>
<keyword evidence="2" id="KW-1185">Reference proteome</keyword>
<protein>
    <submittedName>
        <fullName evidence="1">Uncharacterized protein</fullName>
    </submittedName>
</protein>
<accession>A0A9Q1JDF4</accession>
<comment type="caution">
    <text evidence="1">The sequence shown here is derived from an EMBL/GenBank/DDBJ whole genome shotgun (WGS) entry which is preliminary data.</text>
</comment>
<reference evidence="1" key="1">
    <citation type="journal article" date="2023" name="Science">
        <title>Genome structures resolve the early diversification of teleost fishes.</title>
        <authorList>
            <person name="Parey E."/>
            <person name="Louis A."/>
            <person name="Montfort J."/>
            <person name="Bouchez O."/>
            <person name="Roques C."/>
            <person name="Iampietro C."/>
            <person name="Lluch J."/>
            <person name="Castinel A."/>
            <person name="Donnadieu C."/>
            <person name="Desvignes T."/>
            <person name="Floi Bucao C."/>
            <person name="Jouanno E."/>
            <person name="Wen M."/>
            <person name="Mejri S."/>
            <person name="Dirks R."/>
            <person name="Jansen H."/>
            <person name="Henkel C."/>
            <person name="Chen W.J."/>
            <person name="Zahm M."/>
            <person name="Cabau C."/>
            <person name="Klopp C."/>
            <person name="Thompson A.W."/>
            <person name="Robinson-Rechavi M."/>
            <person name="Braasch I."/>
            <person name="Lecointre G."/>
            <person name="Bobe J."/>
            <person name="Postlethwait J.H."/>
            <person name="Berthelot C."/>
            <person name="Roest Crollius H."/>
            <person name="Guiguen Y."/>
        </authorList>
    </citation>
    <scope>NUCLEOTIDE SEQUENCE</scope>
    <source>
        <strain evidence="1">WJC10195</strain>
    </source>
</reference>
<dbReference type="EMBL" id="JAINUF010000001">
    <property type="protein sequence ID" value="KAJ8380234.1"/>
    <property type="molecule type" value="Genomic_DNA"/>
</dbReference>
<sequence>MIASHLLAYYFTELHHDQVQKAKAKAGNSNQVDKYLYHLRLSEENLMDVSVRVSARDGPRTWPGHQSHRLR</sequence>
<dbReference type="AlphaFoldDB" id="A0A9Q1JDF4"/>
<gene>
    <name evidence="1" type="ORF">SKAU_G00010120</name>
</gene>